<accession>A0A2P2PBN8</accession>
<reference evidence="1" key="1">
    <citation type="submission" date="2018-02" db="EMBL/GenBank/DDBJ databases">
        <title>Rhizophora mucronata_Transcriptome.</title>
        <authorList>
            <person name="Meera S.P."/>
            <person name="Sreeshan A."/>
            <person name="Augustine A."/>
        </authorList>
    </citation>
    <scope>NUCLEOTIDE SEQUENCE</scope>
    <source>
        <tissue evidence="1">Leaf</tissue>
    </source>
</reference>
<name>A0A2P2PBN8_RHIMU</name>
<proteinExistence type="predicted"/>
<dbReference type="AlphaFoldDB" id="A0A2P2PBN8"/>
<organism evidence="1">
    <name type="scientific">Rhizophora mucronata</name>
    <name type="common">Asiatic mangrove</name>
    <dbReference type="NCBI Taxonomy" id="61149"/>
    <lineage>
        <taxon>Eukaryota</taxon>
        <taxon>Viridiplantae</taxon>
        <taxon>Streptophyta</taxon>
        <taxon>Embryophyta</taxon>
        <taxon>Tracheophyta</taxon>
        <taxon>Spermatophyta</taxon>
        <taxon>Magnoliopsida</taxon>
        <taxon>eudicotyledons</taxon>
        <taxon>Gunneridae</taxon>
        <taxon>Pentapetalae</taxon>
        <taxon>rosids</taxon>
        <taxon>fabids</taxon>
        <taxon>Malpighiales</taxon>
        <taxon>Rhizophoraceae</taxon>
        <taxon>Rhizophora</taxon>
    </lineage>
</organism>
<evidence type="ECO:0000313" key="1">
    <source>
        <dbReference type="EMBL" id="MBX52109.1"/>
    </source>
</evidence>
<sequence length="29" mass="3648">MFYPYQQMPRVSRTPYNFDITLNIFYQLT</sequence>
<dbReference type="EMBL" id="GGEC01071625">
    <property type="protein sequence ID" value="MBX52109.1"/>
    <property type="molecule type" value="Transcribed_RNA"/>
</dbReference>
<protein>
    <submittedName>
        <fullName evidence="1">Uncharacterized protein</fullName>
    </submittedName>
</protein>